<organism evidence="1 2">
    <name type="scientific">Geomicrobium sediminis</name>
    <dbReference type="NCBI Taxonomy" id="1347788"/>
    <lineage>
        <taxon>Bacteria</taxon>
        <taxon>Bacillati</taxon>
        <taxon>Bacillota</taxon>
        <taxon>Bacilli</taxon>
        <taxon>Bacillales</taxon>
        <taxon>Geomicrobium</taxon>
    </lineage>
</organism>
<sequence>MNDFYEAFVYVNKLVYEPNQFTVKAIQEEVHNKKYGAGTFHLMSKTVRFRVAHQTPTKIGQFVSLWEKDTDGKNRPYSYDASPDLIVITTFRNERQFGQFIFPKEVLFKRGILRSSSTKGKMAMRVYPSWDEPNNKQAISTQKWQLPYFTDMSNPSRLPLDRLKKLYSV</sequence>
<evidence type="ECO:0000313" key="2">
    <source>
        <dbReference type="Proteomes" id="UP000741863"/>
    </source>
</evidence>
<evidence type="ECO:0000313" key="1">
    <source>
        <dbReference type="EMBL" id="MBM7632965.1"/>
    </source>
</evidence>
<evidence type="ECO:0008006" key="3">
    <source>
        <dbReference type="Google" id="ProtNLM"/>
    </source>
</evidence>
<proteinExistence type="predicted"/>
<reference evidence="1 2" key="1">
    <citation type="submission" date="2021-01" db="EMBL/GenBank/DDBJ databases">
        <title>Genomic Encyclopedia of Type Strains, Phase IV (KMG-IV): sequencing the most valuable type-strain genomes for metagenomic binning, comparative biology and taxonomic classification.</title>
        <authorList>
            <person name="Goeker M."/>
        </authorList>
    </citation>
    <scope>NUCLEOTIDE SEQUENCE [LARGE SCALE GENOMIC DNA]</scope>
    <source>
        <strain evidence="1 2">DSM 25540</strain>
    </source>
</reference>
<gene>
    <name evidence="1" type="ORF">JOD17_002059</name>
</gene>
<dbReference type="InterPro" id="IPR011235">
    <property type="entry name" value="MepB-like"/>
</dbReference>
<dbReference type="Gene3D" id="3.40.1350.140">
    <property type="entry name" value="MepB-like"/>
    <property type="match status" value="1"/>
</dbReference>
<dbReference type="InterPro" id="IPR038231">
    <property type="entry name" value="MepB-like_sf"/>
</dbReference>
<dbReference type="Proteomes" id="UP000741863">
    <property type="component" value="Unassembled WGS sequence"/>
</dbReference>
<comment type="caution">
    <text evidence="1">The sequence shown here is derived from an EMBL/GenBank/DDBJ whole genome shotgun (WGS) entry which is preliminary data.</text>
</comment>
<dbReference type="EMBL" id="JAFBEC010000005">
    <property type="protein sequence ID" value="MBM7632965.1"/>
    <property type="molecule type" value="Genomic_DNA"/>
</dbReference>
<name>A0ABS2PD30_9BACL</name>
<dbReference type="PIRSF" id="PIRSF032285">
    <property type="entry name" value="UCP032285"/>
    <property type="match status" value="1"/>
</dbReference>
<keyword evidence="2" id="KW-1185">Reference proteome</keyword>
<accession>A0ABS2PD30</accession>
<dbReference type="RefSeq" id="WP_204697451.1">
    <property type="nucleotide sequence ID" value="NZ_JAFBEC010000005.1"/>
</dbReference>
<protein>
    <recommendedName>
        <fullName evidence="3">Mep operon protein MepB</fullName>
    </recommendedName>
</protein>
<dbReference type="Pfam" id="PF08877">
    <property type="entry name" value="MepB-like"/>
    <property type="match status" value="1"/>
</dbReference>